<protein>
    <submittedName>
        <fullName evidence="2">Uncharacterized protein</fullName>
    </submittedName>
</protein>
<reference evidence="2" key="1">
    <citation type="journal article" date="2015" name="Nature">
        <title>Complex archaea that bridge the gap between prokaryotes and eukaryotes.</title>
        <authorList>
            <person name="Spang A."/>
            <person name="Saw J.H."/>
            <person name="Jorgensen S.L."/>
            <person name="Zaremba-Niedzwiedzka K."/>
            <person name="Martijn J."/>
            <person name="Lind A.E."/>
            <person name="van Eijk R."/>
            <person name="Schleper C."/>
            <person name="Guy L."/>
            <person name="Ettema T.J."/>
        </authorList>
    </citation>
    <scope>NUCLEOTIDE SEQUENCE</scope>
</reference>
<organism evidence="2">
    <name type="scientific">marine sediment metagenome</name>
    <dbReference type="NCBI Taxonomy" id="412755"/>
    <lineage>
        <taxon>unclassified sequences</taxon>
        <taxon>metagenomes</taxon>
        <taxon>ecological metagenomes</taxon>
    </lineage>
</organism>
<proteinExistence type="predicted"/>
<comment type="caution">
    <text evidence="2">The sequence shown here is derived from an EMBL/GenBank/DDBJ whole genome shotgun (WGS) entry which is preliminary data.</text>
</comment>
<feature type="region of interest" description="Disordered" evidence="1">
    <location>
        <begin position="28"/>
        <end position="67"/>
    </location>
</feature>
<gene>
    <name evidence="2" type="ORF">LCGC14_2523920</name>
</gene>
<accession>A0A0F9DNV1</accession>
<dbReference type="AlphaFoldDB" id="A0A0F9DNV1"/>
<evidence type="ECO:0000256" key="1">
    <source>
        <dbReference type="SAM" id="MobiDB-lite"/>
    </source>
</evidence>
<evidence type="ECO:0000313" key="2">
    <source>
        <dbReference type="EMBL" id="KKL13623.1"/>
    </source>
</evidence>
<name>A0A0F9DNV1_9ZZZZ</name>
<dbReference type="EMBL" id="LAZR01040784">
    <property type="protein sequence ID" value="KKL13623.1"/>
    <property type="molecule type" value="Genomic_DNA"/>
</dbReference>
<feature type="non-terminal residue" evidence="2">
    <location>
        <position position="431"/>
    </location>
</feature>
<sequence>MGDTVSKAVDLEARRRAMEDNLRRFREVEQRQQPAFRTPIGPSGRTFTTGEITTPEERLALSAPPSPEDVERQLRAREGTGLDFLSGVPTSPEEAARLAGRGIAGTGVGDVIRRGFEEFQTRVSRPFGAAALQVAESPAGGGLLGVTELKGVQRRLEEVGVPEELSPLPRERTFEEALEGGFVDQFAALIGNKAEQEKAQAVLEEAGLPRALAAEVLFDFTNLFPGMGLTKVDDFARLLRIATKATGAGKARAVKVLAESDLLQQARRGIKAGERGGGPLRGGDIPQSIDDLSLPSTFKRTSRDPRLLVDESGPIHIELRLEPSNKGFISVDFLRGGPGGPSISNLRTAAKQLDDILVQNPTLRGVRSQVLNDKFADTLERLGFRGRAISARSDPSRIVAREFTFTAEEISKLAGREIAPTPLRGREVDPH</sequence>